<dbReference type="AlphaFoldDB" id="A0A3M6X2F5"/>
<evidence type="ECO:0000256" key="3">
    <source>
        <dbReference type="ARBA" id="ARBA00005323"/>
    </source>
</evidence>
<dbReference type="VEuPathDB" id="FungiDB:BTJ68_00031"/>
<dbReference type="Gene3D" id="2.40.37.20">
    <property type="entry name" value="D-serine dehydratase-like domain"/>
    <property type="match status" value="1"/>
</dbReference>
<comment type="function">
    <text evidence="10">Catalyzes the conversion of D-serine to pyruvate and ammonia. May play a role in D-serine detoxification.</text>
</comment>
<dbReference type="InterPro" id="IPR042208">
    <property type="entry name" value="D-ser_dehydrat-like_sf"/>
</dbReference>
<keyword evidence="6" id="KW-0862">Zinc</keyword>
<protein>
    <recommendedName>
        <fullName evidence="12">D-serine dehydratase</fullName>
        <ecNumber evidence="11">4.3.1.18</ecNumber>
    </recommendedName>
    <alternativeName>
        <fullName evidence="13">D-serine deaminase</fullName>
    </alternativeName>
</protein>
<reference evidence="15 16" key="1">
    <citation type="journal article" date="2018" name="BMC Genomics">
        <title>Genomic evidence for intraspecific hybridization in a clonal and extremely halotolerant yeast.</title>
        <authorList>
            <person name="Gostincar C."/>
            <person name="Stajich J.E."/>
            <person name="Zupancic J."/>
            <person name="Zalar P."/>
            <person name="Gunde-Cimerman N."/>
        </authorList>
    </citation>
    <scope>NUCLEOTIDE SEQUENCE [LARGE SCALE GENOMIC DNA]</scope>
    <source>
        <strain evidence="15 16">EXF-6656</strain>
    </source>
</reference>
<dbReference type="EMBL" id="QWIJ01000244">
    <property type="protein sequence ID" value="RMX85064.1"/>
    <property type="molecule type" value="Genomic_DNA"/>
</dbReference>
<dbReference type="Pfam" id="PF14031">
    <property type="entry name" value="D-ser_dehydrat"/>
    <property type="match status" value="1"/>
</dbReference>
<dbReference type="GO" id="GO:0009636">
    <property type="term" value="P:response to toxic substance"/>
    <property type="evidence" value="ECO:0007669"/>
    <property type="project" value="UniProtKB-KW"/>
</dbReference>
<keyword evidence="5" id="KW-0479">Metal-binding</keyword>
<dbReference type="GO" id="GO:0046872">
    <property type="term" value="F:metal ion binding"/>
    <property type="evidence" value="ECO:0007669"/>
    <property type="project" value="UniProtKB-KW"/>
</dbReference>
<comment type="caution">
    <text evidence="15">The sequence shown here is derived from an EMBL/GenBank/DDBJ whole genome shotgun (WGS) entry which is preliminary data.</text>
</comment>
<name>A0A3M6X2F5_HORWE</name>
<evidence type="ECO:0000256" key="10">
    <source>
        <dbReference type="ARBA" id="ARBA00055764"/>
    </source>
</evidence>
<dbReference type="PANTHER" id="PTHR28004">
    <property type="entry name" value="ZGC:162816-RELATED"/>
    <property type="match status" value="1"/>
</dbReference>
<dbReference type="SMART" id="SM01119">
    <property type="entry name" value="D-ser_dehydrat"/>
    <property type="match status" value="1"/>
</dbReference>
<dbReference type="GO" id="GO:0008721">
    <property type="term" value="F:D-serine ammonia-lyase activity"/>
    <property type="evidence" value="ECO:0007669"/>
    <property type="project" value="UniProtKB-EC"/>
</dbReference>
<evidence type="ECO:0000256" key="7">
    <source>
        <dbReference type="ARBA" id="ARBA00022898"/>
    </source>
</evidence>
<dbReference type="InterPro" id="IPR001608">
    <property type="entry name" value="Ala_racemase_N"/>
</dbReference>
<dbReference type="Pfam" id="PF01168">
    <property type="entry name" value="Ala_racemase_N"/>
    <property type="match status" value="1"/>
</dbReference>
<accession>A0A3M6X2F5</accession>
<comment type="cofactor">
    <cofactor evidence="1">
        <name>pyridoxal 5'-phosphate</name>
        <dbReference type="ChEBI" id="CHEBI:597326"/>
    </cofactor>
</comment>
<evidence type="ECO:0000256" key="8">
    <source>
        <dbReference type="ARBA" id="ARBA00023239"/>
    </source>
</evidence>
<evidence type="ECO:0000256" key="2">
    <source>
        <dbReference type="ARBA" id="ARBA00001947"/>
    </source>
</evidence>
<evidence type="ECO:0000313" key="15">
    <source>
        <dbReference type="EMBL" id="RMX85064.1"/>
    </source>
</evidence>
<evidence type="ECO:0000256" key="5">
    <source>
        <dbReference type="ARBA" id="ARBA00022723"/>
    </source>
</evidence>
<dbReference type="FunFam" id="3.20.20.10:FF:000016">
    <property type="entry name" value="D-serine dehydratase"/>
    <property type="match status" value="1"/>
</dbReference>
<comment type="similarity">
    <text evidence="3">Belongs to the DSD1 family.</text>
</comment>
<keyword evidence="7" id="KW-0663">Pyridoxal phosphate</keyword>
<dbReference type="GO" id="GO:0036088">
    <property type="term" value="P:D-serine catabolic process"/>
    <property type="evidence" value="ECO:0007669"/>
    <property type="project" value="TreeGrafter"/>
</dbReference>
<evidence type="ECO:0000256" key="12">
    <source>
        <dbReference type="ARBA" id="ARBA00069616"/>
    </source>
</evidence>
<dbReference type="PANTHER" id="PTHR28004:SF2">
    <property type="entry name" value="D-SERINE DEHYDRATASE"/>
    <property type="match status" value="1"/>
</dbReference>
<dbReference type="InterPro" id="IPR029066">
    <property type="entry name" value="PLP-binding_barrel"/>
</dbReference>
<keyword evidence="4" id="KW-0216">Detoxification</keyword>
<dbReference type="Gene3D" id="3.20.20.10">
    <property type="entry name" value="Alanine racemase"/>
    <property type="match status" value="1"/>
</dbReference>
<comment type="catalytic activity">
    <reaction evidence="9">
        <text>D-serine = pyruvate + NH4(+)</text>
        <dbReference type="Rhea" id="RHEA:13977"/>
        <dbReference type="ChEBI" id="CHEBI:15361"/>
        <dbReference type="ChEBI" id="CHEBI:28938"/>
        <dbReference type="ChEBI" id="CHEBI:35247"/>
        <dbReference type="EC" id="4.3.1.18"/>
    </reaction>
    <physiologicalReaction direction="left-to-right" evidence="9">
        <dbReference type="Rhea" id="RHEA:13978"/>
    </physiologicalReaction>
</comment>
<proteinExistence type="inferred from homology"/>
<dbReference type="SUPFAM" id="SSF51419">
    <property type="entry name" value="PLP-binding barrel"/>
    <property type="match status" value="1"/>
</dbReference>
<dbReference type="OrthoDB" id="20198at2759"/>
<dbReference type="EC" id="4.3.1.18" evidence="11"/>
<feature type="domain" description="D-serine dehydratase-like" evidence="14">
    <location>
        <begin position="344"/>
        <end position="458"/>
    </location>
</feature>
<evidence type="ECO:0000256" key="11">
    <source>
        <dbReference type="ARBA" id="ARBA00066349"/>
    </source>
</evidence>
<dbReference type="InterPro" id="IPR051466">
    <property type="entry name" value="D-amino_acid_metab_enzyme"/>
</dbReference>
<evidence type="ECO:0000256" key="6">
    <source>
        <dbReference type="ARBA" id="ARBA00022833"/>
    </source>
</evidence>
<organism evidence="15 16">
    <name type="scientific">Hortaea werneckii</name>
    <name type="common">Black yeast</name>
    <name type="synonym">Cladosporium werneckii</name>
    <dbReference type="NCBI Taxonomy" id="91943"/>
    <lineage>
        <taxon>Eukaryota</taxon>
        <taxon>Fungi</taxon>
        <taxon>Dikarya</taxon>
        <taxon>Ascomycota</taxon>
        <taxon>Pezizomycotina</taxon>
        <taxon>Dothideomycetes</taxon>
        <taxon>Dothideomycetidae</taxon>
        <taxon>Mycosphaerellales</taxon>
        <taxon>Teratosphaeriaceae</taxon>
        <taxon>Hortaea</taxon>
    </lineage>
</organism>
<evidence type="ECO:0000313" key="16">
    <source>
        <dbReference type="Proteomes" id="UP000281245"/>
    </source>
</evidence>
<evidence type="ECO:0000256" key="13">
    <source>
        <dbReference type="ARBA" id="ARBA00075219"/>
    </source>
</evidence>
<evidence type="ECO:0000256" key="1">
    <source>
        <dbReference type="ARBA" id="ARBA00001933"/>
    </source>
</evidence>
<evidence type="ECO:0000259" key="14">
    <source>
        <dbReference type="SMART" id="SM01119"/>
    </source>
</evidence>
<gene>
    <name evidence="15" type="ORF">D0869_04110</name>
</gene>
<evidence type="ECO:0000256" key="4">
    <source>
        <dbReference type="ARBA" id="ARBA00022575"/>
    </source>
</evidence>
<dbReference type="InterPro" id="IPR026956">
    <property type="entry name" value="D-ser_dehydrat-like_dom"/>
</dbReference>
<sequence length="477" mass="52577">MSTAMMPETTPNASVSAPFLYPSPSEAALKLQYAGKRIQDLPTPAVVIDRAVVKRNCRLMRQAAEKLNVGFRAHVKTHKTTQLSKLQVSEDSHSVKLVGSTLSEIENLLPWLMECKQHGKDVNVLYGLPIPPSSVSRLAAVARALGEDIVGVFVDHPGQIKFLEEVDSSTWPGQIPIWVNIDVGYHREGIPAKSSQLADIAYSLATAKRSRLAGLYTHMGHSYGVSSPEEALDFLSKELKGLEEGAVEFLKITGAHETSRPDADKVCLSLGATPTATSIQNLFEDTESARRYRAMIDKANQSFAVEIHAGVYPVMDMQQLATRARPAQSTSSPAESLLSYSDLGMRTLVEVASLYYDRTEKPEALIAAGSIALGREPCKSYPGWGVVSPWPVKDDPHYDPDGSKTGWIVGRISQEHGILTWEGPKEQMRPLEIGQKLMIWPNHACIAGANFGWYFVVDSEEPDAELVRDVWLRWRGW</sequence>
<evidence type="ECO:0000256" key="9">
    <source>
        <dbReference type="ARBA" id="ARBA00051198"/>
    </source>
</evidence>
<comment type="cofactor">
    <cofactor evidence="2">
        <name>Zn(2+)</name>
        <dbReference type="ChEBI" id="CHEBI:29105"/>
    </cofactor>
</comment>
<dbReference type="Proteomes" id="UP000281245">
    <property type="component" value="Unassembled WGS sequence"/>
</dbReference>
<keyword evidence="8" id="KW-0456">Lyase</keyword>